<organism evidence="1 2">
    <name type="scientific">Cohnella pontilimi</name>
    <dbReference type="NCBI Taxonomy" id="2564100"/>
    <lineage>
        <taxon>Bacteria</taxon>
        <taxon>Bacillati</taxon>
        <taxon>Bacillota</taxon>
        <taxon>Bacilli</taxon>
        <taxon>Bacillales</taxon>
        <taxon>Paenibacillaceae</taxon>
        <taxon>Cohnella</taxon>
    </lineage>
</organism>
<accession>A0A4U0F9Q2</accession>
<dbReference type="RefSeq" id="WP_136778259.1">
    <property type="nucleotide sequence ID" value="NZ_SUPK01000006.1"/>
</dbReference>
<comment type="caution">
    <text evidence="1">The sequence shown here is derived from an EMBL/GenBank/DDBJ whole genome shotgun (WGS) entry which is preliminary data.</text>
</comment>
<gene>
    <name evidence="1" type="ORF">E5161_13025</name>
</gene>
<dbReference type="Proteomes" id="UP000309673">
    <property type="component" value="Unassembled WGS sequence"/>
</dbReference>
<proteinExistence type="predicted"/>
<dbReference type="AlphaFoldDB" id="A0A4U0F9Q2"/>
<name>A0A4U0F9Q2_9BACL</name>
<sequence length="74" mass="8158">MPGMAHLRGEKYQDIMLIAGASAEVPKGLGVEVNFLADNIDLLTNKVRKANADIVEGPVIRPWNVKELVVRDIF</sequence>
<protein>
    <submittedName>
        <fullName evidence="1">Uncharacterized protein</fullName>
    </submittedName>
</protein>
<dbReference type="SUPFAM" id="SSF54593">
    <property type="entry name" value="Glyoxalase/Bleomycin resistance protein/Dihydroxybiphenyl dioxygenase"/>
    <property type="match status" value="1"/>
</dbReference>
<dbReference type="EMBL" id="SUPK01000006">
    <property type="protein sequence ID" value="TJY41340.1"/>
    <property type="molecule type" value="Genomic_DNA"/>
</dbReference>
<evidence type="ECO:0000313" key="1">
    <source>
        <dbReference type="EMBL" id="TJY41340.1"/>
    </source>
</evidence>
<dbReference type="Gene3D" id="3.10.180.10">
    <property type="entry name" value="2,3-Dihydroxybiphenyl 1,2-Dioxygenase, domain 1"/>
    <property type="match status" value="1"/>
</dbReference>
<evidence type="ECO:0000313" key="2">
    <source>
        <dbReference type="Proteomes" id="UP000309673"/>
    </source>
</evidence>
<dbReference type="OrthoDB" id="9796521at2"/>
<keyword evidence="2" id="KW-1185">Reference proteome</keyword>
<dbReference type="InterPro" id="IPR029068">
    <property type="entry name" value="Glyas_Bleomycin-R_OHBP_Dase"/>
</dbReference>
<reference evidence="1 2" key="1">
    <citation type="submission" date="2019-04" db="EMBL/GenBank/DDBJ databases">
        <title>Cohnella sp. nov., isolated from soil.</title>
        <authorList>
            <person name="Kim W."/>
        </authorList>
    </citation>
    <scope>NUCLEOTIDE SEQUENCE [LARGE SCALE GENOMIC DNA]</scope>
    <source>
        <strain evidence="1 2">CAU 1483</strain>
    </source>
</reference>